<accession>A0ABR0LVC7</accession>
<dbReference type="Proteomes" id="UP001357485">
    <property type="component" value="Unassembled WGS sequence"/>
</dbReference>
<evidence type="ECO:0000313" key="3">
    <source>
        <dbReference type="Proteomes" id="UP001357485"/>
    </source>
</evidence>
<gene>
    <name evidence="2" type="ORF">LTR16_007399</name>
</gene>
<evidence type="ECO:0000313" key="2">
    <source>
        <dbReference type="EMBL" id="KAK5245107.1"/>
    </source>
</evidence>
<feature type="non-terminal residue" evidence="2">
    <location>
        <position position="151"/>
    </location>
</feature>
<feature type="region of interest" description="Disordered" evidence="1">
    <location>
        <begin position="1"/>
        <end position="151"/>
    </location>
</feature>
<evidence type="ECO:0000256" key="1">
    <source>
        <dbReference type="SAM" id="MobiDB-lite"/>
    </source>
</evidence>
<keyword evidence="3" id="KW-1185">Reference proteome</keyword>
<feature type="compositionally biased region" description="Basic and acidic residues" evidence="1">
    <location>
        <begin position="121"/>
        <end position="130"/>
    </location>
</feature>
<proteinExistence type="predicted"/>
<name>A0ABR0LVC7_9PEZI</name>
<reference evidence="2 3" key="1">
    <citation type="submission" date="2023-08" db="EMBL/GenBank/DDBJ databases">
        <title>Black Yeasts Isolated from many extreme environments.</title>
        <authorList>
            <person name="Coleine C."/>
            <person name="Stajich J.E."/>
            <person name="Selbmann L."/>
        </authorList>
    </citation>
    <scope>NUCLEOTIDE SEQUENCE [LARGE SCALE GENOMIC DNA]</scope>
    <source>
        <strain evidence="2 3">CCFEE 536</strain>
    </source>
</reference>
<sequence>MRSGSLKSSDLETAGDRRNSVNHFAPKQRPPTIPQSSSRPNRPPLFTIPSYDAQASNRTDHTDDESCPPLVQRGMSDPDPPGTTFCGRAEDEPPKMAPRRMSVVSADGKHRRRSSLLTLCRVDDETRKEEEEADSAESTDRRDSSQSEAES</sequence>
<protein>
    <submittedName>
        <fullName evidence="2">Uncharacterized protein</fullName>
    </submittedName>
</protein>
<dbReference type="EMBL" id="JAVRRA010009780">
    <property type="protein sequence ID" value="KAK5245107.1"/>
    <property type="molecule type" value="Genomic_DNA"/>
</dbReference>
<comment type="caution">
    <text evidence="2">The sequence shown here is derived from an EMBL/GenBank/DDBJ whole genome shotgun (WGS) entry which is preliminary data.</text>
</comment>
<organism evidence="2 3">
    <name type="scientific">Cryomyces antarcticus</name>
    <dbReference type="NCBI Taxonomy" id="329879"/>
    <lineage>
        <taxon>Eukaryota</taxon>
        <taxon>Fungi</taxon>
        <taxon>Dikarya</taxon>
        <taxon>Ascomycota</taxon>
        <taxon>Pezizomycotina</taxon>
        <taxon>Dothideomycetes</taxon>
        <taxon>Dothideomycetes incertae sedis</taxon>
        <taxon>Cryomyces</taxon>
    </lineage>
</organism>